<dbReference type="GO" id="GO:0008170">
    <property type="term" value="F:N-methyltransferase activity"/>
    <property type="evidence" value="ECO:0007669"/>
    <property type="project" value="InterPro"/>
</dbReference>
<keyword evidence="3" id="KW-0808">Transferase</keyword>
<comment type="similarity">
    <text evidence="1">Belongs to the N(4)/N(6)-methyltransferase family.</text>
</comment>
<dbReference type="InterPro" id="IPR029063">
    <property type="entry name" value="SAM-dependent_MTases_sf"/>
</dbReference>
<dbReference type="SUPFAM" id="SSF53335">
    <property type="entry name" value="S-adenosyl-L-methionine-dependent methyltransferases"/>
    <property type="match status" value="2"/>
</dbReference>
<dbReference type="Proteomes" id="UP000031197">
    <property type="component" value="Unassembled WGS sequence"/>
</dbReference>
<keyword evidence="2 6" id="KW-0489">Methyltransferase</keyword>
<evidence type="ECO:0000256" key="2">
    <source>
        <dbReference type="ARBA" id="ARBA00022603"/>
    </source>
</evidence>
<dbReference type="InterPro" id="IPR002052">
    <property type="entry name" value="DNA_methylase_N6_adenine_CS"/>
</dbReference>
<evidence type="ECO:0000313" key="6">
    <source>
        <dbReference type="EMBL" id="KHT46326.1"/>
    </source>
</evidence>
<evidence type="ECO:0000313" key="7">
    <source>
        <dbReference type="Proteomes" id="UP000031197"/>
    </source>
</evidence>
<dbReference type="GO" id="GO:0003677">
    <property type="term" value="F:DNA binding"/>
    <property type="evidence" value="ECO:0007669"/>
    <property type="project" value="InterPro"/>
</dbReference>
<keyword evidence="4" id="KW-0949">S-adenosyl-L-methionine</keyword>
<dbReference type="Gene3D" id="3.40.50.150">
    <property type="entry name" value="Vaccinia Virus protein VP39"/>
    <property type="match status" value="2"/>
</dbReference>
<dbReference type="Pfam" id="PF01555">
    <property type="entry name" value="N6_N4_Mtase"/>
    <property type="match status" value="1"/>
</dbReference>
<evidence type="ECO:0000256" key="3">
    <source>
        <dbReference type="ARBA" id="ARBA00022679"/>
    </source>
</evidence>
<reference evidence="6 7" key="1">
    <citation type="submission" date="2014-12" db="EMBL/GenBank/DDBJ databases">
        <title>Genome sequencing of Alteromonas marina AD001.</title>
        <authorList>
            <person name="Adrian T.G.S."/>
            <person name="Chan K.G."/>
        </authorList>
    </citation>
    <scope>NUCLEOTIDE SEQUENCE [LARGE SCALE GENOMIC DNA]</scope>
    <source>
        <strain evidence="6 7">AD001</strain>
    </source>
</reference>
<feature type="domain" description="DNA methylase N-4/N-6" evidence="5">
    <location>
        <begin position="66"/>
        <end position="164"/>
    </location>
</feature>
<dbReference type="OrthoDB" id="9816043at2"/>
<dbReference type="InterPro" id="IPR002941">
    <property type="entry name" value="DNA_methylase_N4/N6"/>
</dbReference>
<comment type="caution">
    <text evidence="6">The sequence shown here is derived from an EMBL/GenBank/DDBJ whole genome shotgun (WGS) entry which is preliminary data.</text>
</comment>
<dbReference type="PROSITE" id="PS00092">
    <property type="entry name" value="N6_MTASE"/>
    <property type="match status" value="1"/>
</dbReference>
<organism evidence="6 7">
    <name type="scientific">Alteromonas marina</name>
    <dbReference type="NCBI Taxonomy" id="203795"/>
    <lineage>
        <taxon>Bacteria</taxon>
        <taxon>Pseudomonadati</taxon>
        <taxon>Pseudomonadota</taxon>
        <taxon>Gammaproteobacteria</taxon>
        <taxon>Alteromonadales</taxon>
        <taxon>Alteromonadaceae</taxon>
        <taxon>Alteromonas/Salinimonas group</taxon>
        <taxon>Alteromonas</taxon>
    </lineage>
</organism>
<evidence type="ECO:0000256" key="4">
    <source>
        <dbReference type="ARBA" id="ARBA00022691"/>
    </source>
</evidence>
<name>A0A0B3YWG9_9ALTE</name>
<evidence type="ECO:0000259" key="5">
    <source>
        <dbReference type="Pfam" id="PF01555"/>
    </source>
</evidence>
<gene>
    <name evidence="6" type="ORF">RJ41_14745</name>
</gene>
<dbReference type="AlphaFoldDB" id="A0A0B3YWG9"/>
<keyword evidence="7" id="KW-1185">Reference proteome</keyword>
<dbReference type="GO" id="GO:0032259">
    <property type="term" value="P:methylation"/>
    <property type="evidence" value="ECO:0007669"/>
    <property type="project" value="UniProtKB-KW"/>
</dbReference>
<protein>
    <submittedName>
        <fullName evidence="6">DNA methylase</fullName>
    </submittedName>
</protein>
<sequence length="936" mass="106536">MQQESLIMEDASNINDEAVECLGLTFENDEARRAHFTKLLAEKLKDPEFRKIEGFPIGTDEAILELSDPPYYTACPNPWLKEFISLWESQNEKTDEDYHREPFAADVTEGKNDRIYNAHSYHTKVPHKAVMRYILHYTDPGDIVFDGFCGTGMTGVAAKMCGDKSEVESLGYKVLPTGDILTLKENSDNEWVHFSKLGERKTILNDLSPIATFISKNYNHSTNSQHDFFQKASSVVKKLKKQFNWMYETSHTNGDVGLINYVIWSEVLLCPECTGEMVFWDVAVNKSEGKVLNEFNCPSCNSSLTKRKLNKCLITEFDSLLNENIKVQKLKPVQINYKYGKQNFEKRPDKNDIETIEKVRKLPITGKVPTDRLIFGQETRRNDKIGMTHVHHFYTERTLQVFSNFLSQSERDLYWVLTGSLQRGSKQHQVAITRIGGPKAGEGGATAGHRRGTLYVPSNQIEMNALNLLSDRVNAISKAVSIKKPVHTAIGTGSTSSLSGIPDNSVDYLFFDPPFGANIAYSELNFIQESWLGVVTNQKLETIEDKAQKKSLTEYKHLIQSSFDNAYRVLKPGRWLTVEFSNTSAAVWNVIQVALQASGFIVASVAALDKKRGGLNSIVGPTAVKQDLAISLYKPLVEVKHDILSKKGEESVWCFVRNHLENLQVVKFINNDLGHIQERDPRILYDRLIGYYLSNGKDVPINSKEFQTGLRAKFVERDGMFFLPSQAAEYDKRRATNNRIEQLTIFVDDEASAIDWIRQELKSKPKTYADIHPSFINELSGWKKNELQLELSTLLEQNFIKYDGKEDVPNQIHTYLSTNFKDMRGLAKNDPALVAKAKDRWYVPDPNKAGDLEKVRLRALLREFEVYKAEKKKIKQPRAEALRAGFNHCWENQDLQTILDISAKIPPAVLQEDEKLLMFYDNAVTLTSNTDDDWDL</sequence>
<dbReference type="EMBL" id="JWLW01000056">
    <property type="protein sequence ID" value="KHT46326.1"/>
    <property type="molecule type" value="Genomic_DNA"/>
</dbReference>
<proteinExistence type="inferred from homology"/>
<dbReference type="RefSeq" id="WP_039222420.1">
    <property type="nucleotide sequence ID" value="NZ_JWLW01000056.1"/>
</dbReference>
<accession>A0A0B3YWG9</accession>
<evidence type="ECO:0000256" key="1">
    <source>
        <dbReference type="ARBA" id="ARBA00006594"/>
    </source>
</evidence>